<evidence type="ECO:0000313" key="1">
    <source>
        <dbReference type="EMBL" id="GFO02786.1"/>
    </source>
</evidence>
<organism evidence="1 2">
    <name type="scientific">Plakobranchus ocellatus</name>
    <dbReference type="NCBI Taxonomy" id="259542"/>
    <lineage>
        <taxon>Eukaryota</taxon>
        <taxon>Metazoa</taxon>
        <taxon>Spiralia</taxon>
        <taxon>Lophotrochozoa</taxon>
        <taxon>Mollusca</taxon>
        <taxon>Gastropoda</taxon>
        <taxon>Heterobranchia</taxon>
        <taxon>Euthyneura</taxon>
        <taxon>Panpulmonata</taxon>
        <taxon>Sacoglossa</taxon>
        <taxon>Placobranchoidea</taxon>
        <taxon>Plakobranchidae</taxon>
        <taxon>Plakobranchus</taxon>
    </lineage>
</organism>
<name>A0AAV3ZUY1_9GAST</name>
<reference evidence="1 2" key="1">
    <citation type="journal article" date="2021" name="Elife">
        <title>Chloroplast acquisition without the gene transfer in kleptoplastic sea slugs, Plakobranchus ocellatus.</title>
        <authorList>
            <person name="Maeda T."/>
            <person name="Takahashi S."/>
            <person name="Yoshida T."/>
            <person name="Shimamura S."/>
            <person name="Takaki Y."/>
            <person name="Nagai Y."/>
            <person name="Toyoda A."/>
            <person name="Suzuki Y."/>
            <person name="Arimoto A."/>
            <person name="Ishii H."/>
            <person name="Satoh N."/>
            <person name="Nishiyama T."/>
            <person name="Hasebe M."/>
            <person name="Maruyama T."/>
            <person name="Minagawa J."/>
            <person name="Obokata J."/>
            <person name="Shigenobu S."/>
        </authorList>
    </citation>
    <scope>NUCLEOTIDE SEQUENCE [LARGE SCALE GENOMIC DNA]</scope>
</reference>
<accession>A0AAV3ZUY1</accession>
<comment type="caution">
    <text evidence="1">The sequence shown here is derived from an EMBL/GenBank/DDBJ whole genome shotgun (WGS) entry which is preliminary data.</text>
</comment>
<keyword evidence="2" id="KW-1185">Reference proteome</keyword>
<protein>
    <submittedName>
        <fullName evidence="1">Uncharacterized protein</fullName>
    </submittedName>
</protein>
<gene>
    <name evidence="1" type="ORF">PoB_002929100</name>
</gene>
<dbReference type="Proteomes" id="UP000735302">
    <property type="component" value="Unassembled WGS sequence"/>
</dbReference>
<dbReference type="EMBL" id="BLXT01003625">
    <property type="protein sequence ID" value="GFO02786.1"/>
    <property type="molecule type" value="Genomic_DNA"/>
</dbReference>
<evidence type="ECO:0000313" key="2">
    <source>
        <dbReference type="Proteomes" id="UP000735302"/>
    </source>
</evidence>
<sequence length="93" mass="9905">MQGASVPGSKPGGRKMLSATIFTQASQARLHLPYPPTVAQHPKKQGMRTEVRLVSQTSRHSVTLLPGTGASRELVESLPEPVRSISPFCGTPS</sequence>
<dbReference type="AlphaFoldDB" id="A0AAV3ZUY1"/>
<proteinExistence type="predicted"/>